<evidence type="ECO:0000313" key="2">
    <source>
        <dbReference type="EMBL" id="SCW14766.1"/>
    </source>
</evidence>
<sequence>MPSEGCWCVQTALLLFDFEVQPGDVSLFEVAEGFIEVADGRRMVADDDDFRAFHFGASDQIRQLVEELGVQAEIAAEVGFGGQAVFGAFEPVVENVGFGIVGVAGQRHPVKQSLVVFFEKCRHFAEQLAVAHAAENGAGFFTDQVFGGFDFLKARPRIPAEAVVKRTTRAVHRKGGVTFLFQTVGEAAGKFFVGCAAQCEPAQTAVGAQFAHFAFDRRADEGKTAAFPNRKTVFLRQQFGKSGVLKLGIARQPPRFGDDKEDFLRFRLTQPRGGTLLIAQGEEDGVDQAGGNKVGILADGVEHRLTFGVIEVVCAEDIGHPPPVVVTQMAGEIAGCRHNGGTDGNVSEVGFDGGFLQHKRHRQHIQQQQPGHYLIRGGGGQDEGDEVDGADEVHKREELDHHHQPVKQNRRPKRQYAGNFDETPRQGDQQRGGKVVQIDNRAGGGGQQCQNPKHRIGGQQYQQGQQQPFRQEWRQRPLFGEQGVNIHRISFSVETPPLGHLSFGAAGSDYI</sequence>
<dbReference type="AlphaFoldDB" id="A0AB74ERW1"/>
<accession>A0AB74ERW1</accession>
<feature type="compositionally biased region" description="Basic and acidic residues" evidence="1">
    <location>
        <begin position="391"/>
        <end position="403"/>
    </location>
</feature>
<feature type="compositionally biased region" description="Basic residues" evidence="1">
    <location>
        <begin position="404"/>
        <end position="414"/>
    </location>
</feature>
<dbReference type="EMBL" id="FMTB01000034">
    <property type="protein sequence ID" value="SCW14766.1"/>
    <property type="molecule type" value="Genomic_DNA"/>
</dbReference>
<evidence type="ECO:0000313" key="3">
    <source>
        <dbReference type="Proteomes" id="UP000182484"/>
    </source>
</evidence>
<gene>
    <name evidence="2" type="ORF">ESCNG_40075</name>
</gene>
<evidence type="ECO:0008006" key="4">
    <source>
        <dbReference type="Google" id="ProtNLM"/>
    </source>
</evidence>
<name>A0AB74ERW1_NEIGO</name>
<protein>
    <recommendedName>
        <fullName evidence="4">Phage associated protein</fullName>
    </recommendedName>
</protein>
<reference evidence="2 3" key="1">
    <citation type="submission" date="2016-09" db="EMBL/GenBank/DDBJ databases">
        <authorList>
            <person name="Kumanski S."/>
            <person name="Beatrice B."/>
        </authorList>
    </citation>
    <scope>NUCLEOTIDE SEQUENCE [LARGE SCALE GENOMIC DNA]</scope>
    <source>
        <strain evidence="2">Mankind</strain>
    </source>
</reference>
<feature type="region of interest" description="Disordered" evidence="1">
    <location>
        <begin position="365"/>
        <end position="463"/>
    </location>
</feature>
<comment type="caution">
    <text evidence="2">The sequence shown here is derived from an EMBL/GenBank/DDBJ whole genome shotgun (WGS) entry which is preliminary data.</text>
</comment>
<organism evidence="2 3">
    <name type="scientific">Neisseria gonorrhoeae</name>
    <dbReference type="NCBI Taxonomy" id="485"/>
    <lineage>
        <taxon>Bacteria</taxon>
        <taxon>Pseudomonadati</taxon>
        <taxon>Pseudomonadota</taxon>
        <taxon>Betaproteobacteria</taxon>
        <taxon>Neisseriales</taxon>
        <taxon>Neisseriaceae</taxon>
        <taxon>Neisseria</taxon>
    </lineage>
</organism>
<evidence type="ECO:0000256" key="1">
    <source>
        <dbReference type="SAM" id="MobiDB-lite"/>
    </source>
</evidence>
<dbReference type="Proteomes" id="UP000182484">
    <property type="component" value="Unassembled WGS sequence"/>
</dbReference>
<proteinExistence type="predicted"/>